<accession>A0ABT6ZSX4</accession>
<sequence length="399" mass="43021">MTKTLLSVVTGNAPHTRGALVDHVLNASPGAVVLSVSLHGEGDGYPVVQRFLSNTDPRLSVAVDQGATGAPAVIVRQDLLAVARTSRRPHVVLALTDELDTLPFLTELWRETPGNGALSRHYVAGPLLAGIEPAVFLADLGCVHTAVRKWSGWDRCAPMTRAEAAARQVETADALVLTDPAGRHATLTSGVATLVRHLNQAAACLVLSGGPGPEREPGEGLPSALFRPAHHTGRDGWRARLDPVGVPHTAPGAGAGVDSVLWRTRRPVHPGRLADALSVVMLGVVRGHGHLWLSNRPDSVVTWRSAGAHLELREAGPWLEDGAGSAWEAVSAQRRTLASWYWDDYYGERRNEITLTGVDLDPRRIREAFHETLLTDDELSRGREHWGPADDPFFSNEPR</sequence>
<protein>
    <submittedName>
        <fullName evidence="2">GTP-binding protein</fullName>
    </submittedName>
</protein>
<dbReference type="SMART" id="SM00833">
    <property type="entry name" value="CobW_C"/>
    <property type="match status" value="1"/>
</dbReference>
<name>A0ABT6ZSX4_9ACTN</name>
<dbReference type="SUPFAM" id="SSF90002">
    <property type="entry name" value="Hypothetical protein YjiA, C-terminal domain"/>
    <property type="match status" value="1"/>
</dbReference>
<evidence type="ECO:0000313" key="2">
    <source>
        <dbReference type="EMBL" id="MDJ1132167.1"/>
    </source>
</evidence>
<reference evidence="2 3" key="1">
    <citation type="submission" date="2023-05" db="EMBL/GenBank/DDBJ databases">
        <title>Streptantibioticus silvisoli sp. nov., acidotolerant actinomycetes 1 from pine litter.</title>
        <authorList>
            <person name="Swiecimska M."/>
            <person name="Golinska P."/>
            <person name="Sangal V."/>
            <person name="Wachnowicz B."/>
            <person name="Goodfellow M."/>
        </authorList>
    </citation>
    <scope>NUCLEOTIDE SEQUENCE [LARGE SCALE GENOMIC DNA]</scope>
    <source>
        <strain evidence="2 3">DSM 42109</strain>
    </source>
</reference>
<dbReference type="InterPro" id="IPR051927">
    <property type="entry name" value="Zn_Chap_cDPG_Synth"/>
</dbReference>
<feature type="domain" description="CobW C-terminal" evidence="1">
    <location>
        <begin position="257"/>
        <end position="373"/>
    </location>
</feature>
<comment type="caution">
    <text evidence="2">The sequence shown here is derived from an EMBL/GenBank/DDBJ whole genome shotgun (WGS) entry which is preliminary data.</text>
</comment>
<dbReference type="PANTHER" id="PTHR43603:SF1">
    <property type="entry name" value="ZINC-REGULATED GTPASE METALLOPROTEIN ACTIVATOR 1"/>
    <property type="match status" value="1"/>
</dbReference>
<dbReference type="InterPro" id="IPR011629">
    <property type="entry name" value="CobW-like_C"/>
</dbReference>
<proteinExistence type="predicted"/>
<dbReference type="PANTHER" id="PTHR43603">
    <property type="entry name" value="COBW DOMAIN-CONTAINING PROTEIN DDB_G0274527"/>
    <property type="match status" value="1"/>
</dbReference>
<dbReference type="Pfam" id="PF07683">
    <property type="entry name" value="CobW_C"/>
    <property type="match status" value="1"/>
</dbReference>
<gene>
    <name evidence="2" type="ORF">NMN56_009435</name>
</gene>
<dbReference type="RefSeq" id="WP_274042481.1">
    <property type="nucleotide sequence ID" value="NZ_JANCPR020000007.1"/>
</dbReference>
<evidence type="ECO:0000259" key="1">
    <source>
        <dbReference type="SMART" id="SM00833"/>
    </source>
</evidence>
<evidence type="ECO:0000313" key="3">
    <source>
        <dbReference type="Proteomes" id="UP001214441"/>
    </source>
</evidence>
<keyword evidence="3" id="KW-1185">Reference proteome</keyword>
<dbReference type="EMBL" id="JANCPR020000007">
    <property type="protein sequence ID" value="MDJ1132167.1"/>
    <property type="molecule type" value="Genomic_DNA"/>
</dbReference>
<dbReference type="Proteomes" id="UP001214441">
    <property type="component" value="Unassembled WGS sequence"/>
</dbReference>
<organism evidence="2 3">
    <name type="scientific">Streptomyces iconiensis</name>
    <dbReference type="NCBI Taxonomy" id="1384038"/>
    <lineage>
        <taxon>Bacteria</taxon>
        <taxon>Bacillati</taxon>
        <taxon>Actinomycetota</taxon>
        <taxon>Actinomycetes</taxon>
        <taxon>Kitasatosporales</taxon>
        <taxon>Streptomycetaceae</taxon>
        <taxon>Streptomyces</taxon>
    </lineage>
</organism>